<dbReference type="GO" id="GO:0003677">
    <property type="term" value="F:DNA binding"/>
    <property type="evidence" value="ECO:0007669"/>
    <property type="project" value="InterPro"/>
</dbReference>
<evidence type="ECO:0000313" key="4">
    <source>
        <dbReference type="EMBL" id="OLP57153.1"/>
    </source>
</evidence>
<feature type="transmembrane region" description="Helical" evidence="2">
    <location>
        <begin position="12"/>
        <end position="29"/>
    </location>
</feature>
<evidence type="ECO:0000256" key="1">
    <source>
        <dbReference type="SAM" id="MobiDB-lite"/>
    </source>
</evidence>
<evidence type="ECO:0000256" key="2">
    <source>
        <dbReference type="SAM" id="Phobius"/>
    </source>
</evidence>
<feature type="transmembrane region" description="Helical" evidence="2">
    <location>
        <begin position="41"/>
        <end position="64"/>
    </location>
</feature>
<sequence>MQAVLRAPRFWGTFLTIVALFAVTGPYGTREMMQPAERLGYWLAVHAVTWTIAIGASILADLALKPHLEGPVLRMMLGSLLAALPIGLALVGLDALMRGVPPMLDNVLWRAVQALPLCALFCILTILTLRPEPERRSSGSLLDWPMAEQETAGKRPEQAAAASSPVSPSTALPPAAAASPAVPLLDRLKPEHRAALLRLSVQDHYTEIVTARGRELVLLRFSDALREVGGTPGLQVHRSHWVADAFVADLKREDGRLFVVTRDGGSLPVSRSFQESVRQRFARA</sequence>
<dbReference type="STRING" id="1672749.BJF92_06385"/>
<evidence type="ECO:0000313" key="5">
    <source>
        <dbReference type="Proteomes" id="UP000186143"/>
    </source>
</evidence>
<organism evidence="4 5">
    <name type="scientific">Xaviernesmea rhizosphaerae</name>
    <dbReference type="NCBI Taxonomy" id="1672749"/>
    <lineage>
        <taxon>Bacteria</taxon>
        <taxon>Pseudomonadati</taxon>
        <taxon>Pseudomonadota</taxon>
        <taxon>Alphaproteobacteria</taxon>
        <taxon>Hyphomicrobiales</taxon>
        <taxon>Rhizobiaceae</taxon>
        <taxon>Rhizobium/Agrobacterium group</taxon>
        <taxon>Xaviernesmea</taxon>
    </lineage>
</organism>
<feature type="region of interest" description="Disordered" evidence="1">
    <location>
        <begin position="148"/>
        <end position="174"/>
    </location>
</feature>
<dbReference type="AlphaFoldDB" id="A0A1Q9AP13"/>
<keyword evidence="2" id="KW-0472">Membrane</keyword>
<dbReference type="InterPro" id="IPR007492">
    <property type="entry name" value="LytTR_DNA-bd_dom"/>
</dbReference>
<comment type="caution">
    <text evidence="4">The sequence shown here is derived from an EMBL/GenBank/DDBJ whole genome shotgun (WGS) entry which is preliminary data.</text>
</comment>
<feature type="transmembrane region" description="Helical" evidence="2">
    <location>
        <begin position="76"/>
        <end position="96"/>
    </location>
</feature>
<accession>A0A1Q9AP13</accession>
<feature type="transmembrane region" description="Helical" evidence="2">
    <location>
        <begin position="108"/>
        <end position="129"/>
    </location>
</feature>
<evidence type="ECO:0000259" key="3">
    <source>
        <dbReference type="PROSITE" id="PS50930"/>
    </source>
</evidence>
<protein>
    <recommendedName>
        <fullName evidence="3">HTH LytTR-type domain-containing protein</fullName>
    </recommendedName>
</protein>
<dbReference type="SMART" id="SM00850">
    <property type="entry name" value="LytTR"/>
    <property type="match status" value="1"/>
</dbReference>
<dbReference type="Proteomes" id="UP000186143">
    <property type="component" value="Unassembled WGS sequence"/>
</dbReference>
<feature type="domain" description="HTH LytTR-type" evidence="3">
    <location>
        <begin position="194"/>
        <end position="283"/>
    </location>
</feature>
<keyword evidence="2" id="KW-1133">Transmembrane helix</keyword>
<dbReference type="EMBL" id="MKIO01000019">
    <property type="protein sequence ID" value="OLP57153.1"/>
    <property type="molecule type" value="Genomic_DNA"/>
</dbReference>
<reference evidence="4 5" key="1">
    <citation type="submission" date="2016-09" db="EMBL/GenBank/DDBJ databases">
        <title>Rhizobium sp. nov., a novel species isolated from the rice rhizosphere.</title>
        <authorList>
            <person name="Zhao J."/>
            <person name="Zhang X."/>
        </authorList>
    </citation>
    <scope>NUCLEOTIDE SEQUENCE [LARGE SCALE GENOMIC DNA]</scope>
    <source>
        <strain evidence="4 5">MH17</strain>
    </source>
</reference>
<dbReference type="OrthoDB" id="7028951at2"/>
<feature type="compositionally biased region" description="Low complexity" evidence="1">
    <location>
        <begin position="159"/>
        <end position="174"/>
    </location>
</feature>
<dbReference type="PROSITE" id="PS50930">
    <property type="entry name" value="HTH_LYTTR"/>
    <property type="match status" value="1"/>
</dbReference>
<keyword evidence="2" id="KW-0812">Transmembrane</keyword>
<dbReference type="Pfam" id="PF04397">
    <property type="entry name" value="LytTR"/>
    <property type="match status" value="1"/>
</dbReference>
<name>A0A1Q9AP13_9HYPH</name>
<proteinExistence type="predicted"/>
<gene>
    <name evidence="4" type="ORF">BJF92_06385</name>
</gene>